<dbReference type="EC" id="2.5.1.7" evidence="12"/>
<keyword evidence="15" id="KW-1185">Reference proteome</keyword>
<dbReference type="Proteomes" id="UP001321582">
    <property type="component" value="Chromosome"/>
</dbReference>
<dbReference type="GO" id="GO:0005737">
    <property type="term" value="C:cytoplasm"/>
    <property type="evidence" value="ECO:0007669"/>
    <property type="project" value="UniProtKB-SubCell"/>
</dbReference>
<evidence type="ECO:0000256" key="12">
    <source>
        <dbReference type="HAMAP-Rule" id="MF_00111"/>
    </source>
</evidence>
<feature type="binding site" evidence="12">
    <location>
        <position position="327"/>
    </location>
    <ligand>
        <name>UDP-N-acetyl-alpha-D-glucosamine</name>
        <dbReference type="ChEBI" id="CHEBI:57705"/>
    </ligand>
</feature>
<dbReference type="InterPro" id="IPR050068">
    <property type="entry name" value="MurA_subfamily"/>
</dbReference>
<evidence type="ECO:0000256" key="7">
    <source>
        <dbReference type="ARBA" id="ARBA00022984"/>
    </source>
</evidence>
<dbReference type="GO" id="GO:0071555">
    <property type="term" value="P:cell wall organization"/>
    <property type="evidence" value="ECO:0007669"/>
    <property type="project" value="UniProtKB-KW"/>
</dbReference>
<evidence type="ECO:0000313" key="14">
    <source>
        <dbReference type="EMBL" id="BDU51165.1"/>
    </source>
</evidence>
<comment type="catalytic activity">
    <reaction evidence="11 12">
        <text>phosphoenolpyruvate + UDP-N-acetyl-alpha-D-glucosamine = UDP-N-acetyl-3-O-(1-carboxyvinyl)-alpha-D-glucosamine + phosphate</text>
        <dbReference type="Rhea" id="RHEA:18681"/>
        <dbReference type="ChEBI" id="CHEBI:43474"/>
        <dbReference type="ChEBI" id="CHEBI:57705"/>
        <dbReference type="ChEBI" id="CHEBI:58702"/>
        <dbReference type="ChEBI" id="CHEBI:68483"/>
        <dbReference type="EC" id="2.5.1.7"/>
    </reaction>
</comment>
<comment type="similarity">
    <text evidence="10 12">Belongs to the EPSP synthase family. MurA subfamily.</text>
</comment>
<evidence type="ECO:0000256" key="8">
    <source>
        <dbReference type="ARBA" id="ARBA00023306"/>
    </source>
</evidence>
<dbReference type="HAMAP" id="MF_00111">
    <property type="entry name" value="MurA"/>
    <property type="match status" value="1"/>
</dbReference>
<gene>
    <name evidence="12 14" type="primary">murA</name>
    <name evidence="14" type="ORF">HLVA_17340</name>
</gene>
<dbReference type="Gene3D" id="3.65.10.10">
    <property type="entry name" value="Enolpyruvate transferase domain"/>
    <property type="match status" value="2"/>
</dbReference>
<dbReference type="CDD" id="cd01555">
    <property type="entry name" value="UdpNAET"/>
    <property type="match status" value="1"/>
</dbReference>
<dbReference type="PANTHER" id="PTHR43783:SF1">
    <property type="entry name" value="UDP-N-ACETYLGLUCOSAMINE 1-CARBOXYVINYLTRANSFERASE"/>
    <property type="match status" value="1"/>
</dbReference>
<evidence type="ECO:0000256" key="9">
    <source>
        <dbReference type="ARBA" id="ARBA00023316"/>
    </source>
</evidence>
<dbReference type="FunFam" id="3.65.10.10:FF:000001">
    <property type="entry name" value="UDP-N-acetylglucosamine 1-carboxyvinyltransferase"/>
    <property type="match status" value="1"/>
</dbReference>
<keyword evidence="7 12" id="KW-0573">Peptidoglycan synthesis</keyword>
<protein>
    <recommendedName>
        <fullName evidence="12">UDP-N-acetylglucosamine 1-carboxyvinyltransferase</fullName>
        <ecNumber evidence="12">2.5.1.7</ecNumber>
    </recommendedName>
    <alternativeName>
        <fullName evidence="12">Enoylpyruvate transferase</fullName>
    </alternativeName>
    <alternativeName>
        <fullName evidence="12">UDP-N-acetylglucosamine enolpyruvyl transferase</fullName>
        <shortName evidence="12">EPT</shortName>
    </alternativeName>
</protein>
<comment type="caution">
    <text evidence="12">Lacks conserved residue(s) required for the propagation of feature annotation.</text>
</comment>
<reference evidence="14 15" key="1">
    <citation type="submission" date="2022-11" db="EMBL/GenBank/DDBJ databases">
        <title>Haliovirga abyssi gen. nov., sp. nov., a mesophilic fermentative bacterium isolated from the Iheya North hydrothermal field and the proposal of Haliovirgaceae fam. nov.</title>
        <authorList>
            <person name="Miyazaki U."/>
            <person name="Tame A."/>
            <person name="Miyazaki J."/>
            <person name="Takai K."/>
            <person name="Sawayama S."/>
            <person name="Kitajima M."/>
            <person name="Okamoto A."/>
            <person name="Nakagawa S."/>
        </authorList>
    </citation>
    <scope>NUCLEOTIDE SEQUENCE [LARGE SCALE GENOMIC DNA]</scope>
    <source>
        <strain evidence="14 15">IC12</strain>
    </source>
</reference>
<dbReference type="NCBIfam" id="TIGR01072">
    <property type="entry name" value="murA"/>
    <property type="match status" value="1"/>
</dbReference>
<evidence type="ECO:0000256" key="1">
    <source>
        <dbReference type="ARBA" id="ARBA00004496"/>
    </source>
</evidence>
<keyword evidence="9 12" id="KW-0961">Cell wall biogenesis/degradation</keyword>
<keyword evidence="12" id="KW-0670">Pyruvate</keyword>
<evidence type="ECO:0000256" key="10">
    <source>
        <dbReference type="ARBA" id="ARBA00038367"/>
    </source>
</evidence>
<dbReference type="InterPro" id="IPR005750">
    <property type="entry name" value="UDP_GlcNAc_COvinyl_MurA"/>
</dbReference>
<keyword evidence="5 12" id="KW-0808">Transferase</keyword>
<keyword evidence="8 12" id="KW-0131">Cell cycle</keyword>
<dbReference type="InterPro" id="IPR013792">
    <property type="entry name" value="RNA3'P_cycl/enolpyr_Trfase_a/b"/>
</dbReference>
<comment type="pathway">
    <text evidence="2 12">Cell wall biogenesis; peptidoglycan biosynthesis.</text>
</comment>
<feature type="binding site" evidence="12">
    <location>
        <position position="305"/>
    </location>
    <ligand>
        <name>UDP-N-acetyl-alpha-D-glucosamine</name>
        <dbReference type="ChEBI" id="CHEBI:57705"/>
    </ligand>
</feature>
<feature type="binding site" evidence="12">
    <location>
        <position position="94"/>
    </location>
    <ligand>
        <name>UDP-N-acetyl-alpha-D-glucosamine</name>
        <dbReference type="ChEBI" id="CHEBI:57705"/>
    </ligand>
</feature>
<dbReference type="SUPFAM" id="SSF55205">
    <property type="entry name" value="EPT/RTPC-like"/>
    <property type="match status" value="1"/>
</dbReference>
<dbReference type="GO" id="GO:0009252">
    <property type="term" value="P:peptidoglycan biosynthetic process"/>
    <property type="evidence" value="ECO:0007669"/>
    <property type="project" value="UniProtKB-UniRule"/>
</dbReference>
<evidence type="ECO:0000256" key="3">
    <source>
        <dbReference type="ARBA" id="ARBA00022490"/>
    </source>
</evidence>
<keyword evidence="6 12" id="KW-0133">Cell shape</keyword>
<dbReference type="KEGG" id="haby:HLVA_17340"/>
<dbReference type="InterPro" id="IPR001986">
    <property type="entry name" value="Enolpyruvate_Tfrase_dom"/>
</dbReference>
<sequence>MVDGFKINGNKKLKGKIRVSGSKNASLPILAGSLLEEGEYIFENVPNLKDIRTMLKLLTELGIEVEKIDENSYKLINRGIKSIEAPYDLVKTMRASFLVMGPLLGNVNQAKVSLPGGCAIGARPVDYHLKGFEKLGATINLEHGYVEAVAKKLVGNKIYLDFPSVGATENIIMAAVKAEGVTILENAAMEPEIEDLCNFLIKMGSKISGVGTNRLEITGVKKLYPGRYKIIPDRIEAGTFIILAALVGEDLKILGANLSHLESFLMKLKEAGIEVIEEDGELTIEKKELKAIKIETRPHPGFPTDMQAQIMILLNFVKGTSEIKETIFENRFMHVSELNRMGANIHIEGNIAIITGGGQLEGAEVMCSDLRAGASLVLAALAAKGETIINRVYHIDRGYEKFEEKLKKIGADIERIKLGVV</sequence>
<feature type="active site" description="Proton donor" evidence="12">
    <location>
        <position position="118"/>
    </location>
</feature>
<dbReference type="GO" id="GO:0051301">
    <property type="term" value="P:cell division"/>
    <property type="evidence" value="ECO:0007669"/>
    <property type="project" value="UniProtKB-KW"/>
</dbReference>
<evidence type="ECO:0000256" key="11">
    <source>
        <dbReference type="ARBA" id="ARBA00047527"/>
    </source>
</evidence>
<keyword evidence="4 12" id="KW-0132">Cell division</keyword>
<dbReference type="NCBIfam" id="NF006873">
    <property type="entry name" value="PRK09369.1"/>
    <property type="match status" value="1"/>
</dbReference>
<feature type="domain" description="Enolpyruvate transferase" evidence="13">
    <location>
        <begin position="8"/>
        <end position="406"/>
    </location>
</feature>
<comment type="subcellular location">
    <subcellularLocation>
        <location evidence="1 12">Cytoplasm</location>
    </subcellularLocation>
</comment>
<dbReference type="RefSeq" id="WP_307904006.1">
    <property type="nucleotide sequence ID" value="NZ_AP027059.1"/>
</dbReference>
<dbReference type="GO" id="GO:0008360">
    <property type="term" value="P:regulation of cell shape"/>
    <property type="evidence" value="ECO:0007669"/>
    <property type="project" value="UniProtKB-KW"/>
</dbReference>
<evidence type="ECO:0000256" key="6">
    <source>
        <dbReference type="ARBA" id="ARBA00022960"/>
    </source>
</evidence>
<dbReference type="GO" id="GO:0019277">
    <property type="term" value="P:UDP-N-acetylgalactosamine biosynthetic process"/>
    <property type="evidence" value="ECO:0007669"/>
    <property type="project" value="InterPro"/>
</dbReference>
<dbReference type="EMBL" id="AP027059">
    <property type="protein sequence ID" value="BDU51165.1"/>
    <property type="molecule type" value="Genomic_DNA"/>
</dbReference>
<accession>A0AAU9E3W2</accession>
<evidence type="ECO:0000256" key="2">
    <source>
        <dbReference type="ARBA" id="ARBA00004752"/>
    </source>
</evidence>
<comment type="function">
    <text evidence="12">Cell wall formation. Adds enolpyruvyl to UDP-N-acetylglucosamine.</text>
</comment>
<name>A0AAU9E3W2_9FUSO</name>
<dbReference type="InterPro" id="IPR036968">
    <property type="entry name" value="Enolpyruvate_Tfrase_sf"/>
</dbReference>
<keyword evidence="3 12" id="KW-0963">Cytoplasm</keyword>
<feature type="binding site" evidence="12">
    <location>
        <begin position="23"/>
        <end position="24"/>
    </location>
    <ligand>
        <name>phosphoenolpyruvate</name>
        <dbReference type="ChEBI" id="CHEBI:58702"/>
    </ligand>
</feature>
<evidence type="ECO:0000256" key="4">
    <source>
        <dbReference type="ARBA" id="ARBA00022618"/>
    </source>
</evidence>
<evidence type="ECO:0000259" key="13">
    <source>
        <dbReference type="Pfam" id="PF00275"/>
    </source>
</evidence>
<evidence type="ECO:0000256" key="5">
    <source>
        <dbReference type="ARBA" id="ARBA00022679"/>
    </source>
</evidence>
<dbReference type="AlphaFoldDB" id="A0AAU9E3W2"/>
<feature type="modified residue" description="2-(S-cysteinyl)pyruvic acid O-phosphothioketal" evidence="12">
    <location>
        <position position="118"/>
    </location>
</feature>
<dbReference type="PANTHER" id="PTHR43783">
    <property type="entry name" value="UDP-N-ACETYLGLUCOSAMINE 1-CARBOXYVINYLTRANSFERASE"/>
    <property type="match status" value="1"/>
</dbReference>
<evidence type="ECO:0000313" key="15">
    <source>
        <dbReference type="Proteomes" id="UP001321582"/>
    </source>
</evidence>
<dbReference type="Pfam" id="PF00275">
    <property type="entry name" value="EPSP_synthase"/>
    <property type="match status" value="1"/>
</dbReference>
<organism evidence="14 15">
    <name type="scientific">Haliovirga abyssi</name>
    <dbReference type="NCBI Taxonomy" id="2996794"/>
    <lineage>
        <taxon>Bacteria</taxon>
        <taxon>Fusobacteriati</taxon>
        <taxon>Fusobacteriota</taxon>
        <taxon>Fusobacteriia</taxon>
        <taxon>Fusobacteriales</taxon>
        <taxon>Haliovirgaceae</taxon>
        <taxon>Haliovirga</taxon>
    </lineage>
</organism>
<proteinExistence type="inferred from homology"/>
<dbReference type="GO" id="GO:0008760">
    <property type="term" value="F:UDP-N-acetylglucosamine 1-carboxyvinyltransferase activity"/>
    <property type="evidence" value="ECO:0007669"/>
    <property type="project" value="UniProtKB-UniRule"/>
</dbReference>